<feature type="region of interest" description="Disordered" evidence="1">
    <location>
        <begin position="120"/>
        <end position="141"/>
    </location>
</feature>
<dbReference type="RefSeq" id="XP_031875566.1">
    <property type="nucleotide sequence ID" value="XM_032028116.1"/>
</dbReference>
<dbReference type="InParanoid" id="A0A7J6IIG7"/>
<dbReference type="EMBL" id="ANPB02000009">
    <property type="protein sequence ID" value="KAF4476386.1"/>
    <property type="molecule type" value="Genomic_DNA"/>
</dbReference>
<reference evidence="2 3" key="1">
    <citation type="submission" date="2012-08" db="EMBL/GenBank/DDBJ databases">
        <authorList>
            <person name="Gan P.H.P."/>
            <person name="Ikeda K."/>
            <person name="Irieda H."/>
            <person name="Narusaka M."/>
            <person name="O'Connell R.J."/>
            <person name="Narusaka Y."/>
            <person name="Takano Y."/>
            <person name="Kubo Y."/>
            <person name="Shirasu K."/>
        </authorList>
    </citation>
    <scope>NUCLEOTIDE SEQUENCE [LARGE SCALE GENOMIC DNA]</scope>
    <source>
        <strain evidence="2 3">Nara gc5</strain>
    </source>
</reference>
<keyword evidence="3" id="KW-1185">Reference proteome</keyword>
<reference evidence="2 3" key="2">
    <citation type="submission" date="2020-04" db="EMBL/GenBank/DDBJ databases">
        <title>Genome sequencing and assembly of multiple isolates from the Colletotrichum gloeosporioides species complex.</title>
        <authorList>
            <person name="Gan P."/>
            <person name="Shirasu K."/>
        </authorList>
    </citation>
    <scope>NUCLEOTIDE SEQUENCE [LARGE SCALE GENOMIC DNA]</scope>
    <source>
        <strain evidence="2 3">Nara gc5</strain>
    </source>
</reference>
<evidence type="ECO:0000313" key="3">
    <source>
        <dbReference type="Proteomes" id="UP000011096"/>
    </source>
</evidence>
<name>A0A7J6IIG7_COLFN</name>
<dbReference type="GeneID" id="43612220"/>
<dbReference type="OrthoDB" id="4816675at2759"/>
<proteinExistence type="predicted"/>
<evidence type="ECO:0000313" key="2">
    <source>
        <dbReference type="EMBL" id="KAF4476386.1"/>
    </source>
</evidence>
<protein>
    <submittedName>
        <fullName evidence="2">Uncharacterized protein</fullName>
    </submittedName>
</protein>
<organism evidence="2 3">
    <name type="scientific">Colletotrichum fructicola (strain Nara gc5)</name>
    <name type="common">Anthracnose fungus</name>
    <name type="synonym">Colletotrichum gloeosporioides (strain Nara gc5)</name>
    <dbReference type="NCBI Taxonomy" id="1213859"/>
    <lineage>
        <taxon>Eukaryota</taxon>
        <taxon>Fungi</taxon>
        <taxon>Dikarya</taxon>
        <taxon>Ascomycota</taxon>
        <taxon>Pezizomycotina</taxon>
        <taxon>Sordariomycetes</taxon>
        <taxon>Hypocreomycetidae</taxon>
        <taxon>Glomerellales</taxon>
        <taxon>Glomerellaceae</taxon>
        <taxon>Colletotrichum</taxon>
        <taxon>Colletotrichum gloeosporioides species complex</taxon>
    </lineage>
</organism>
<sequence length="203" mass="23099">MSWRLIDMSQLECCREADGSFFGKDAPAKLLDQLLHINRNYRPYSLSQSSLIFRQLFFVETVFKVLRAHPTKDLTDESFLKRLTKAHSKDRTGARLNKEHGLDVARAVARVVKKMCDSRTMFENRPPPPPTLAEPTDTGAAKTQTKAQCALDARTLVDKLKLQETVDKIILILEEKPVLFGQGARKLEDIFAEGQRREEILNS</sequence>
<dbReference type="Proteomes" id="UP000011096">
    <property type="component" value="Unassembled WGS sequence"/>
</dbReference>
<gene>
    <name evidence="2" type="ORF">CGGC5_v014925</name>
</gene>
<dbReference type="AlphaFoldDB" id="A0A7J6IIG7"/>
<accession>A0A7J6IIG7</accession>
<evidence type="ECO:0000256" key="1">
    <source>
        <dbReference type="SAM" id="MobiDB-lite"/>
    </source>
</evidence>
<comment type="caution">
    <text evidence="2">The sequence shown here is derived from an EMBL/GenBank/DDBJ whole genome shotgun (WGS) entry which is preliminary data.</text>
</comment>